<dbReference type="EMBL" id="CP012333">
    <property type="protein sequence ID" value="AKU99223.1"/>
    <property type="molecule type" value="Genomic_DNA"/>
</dbReference>
<dbReference type="AlphaFoldDB" id="A0A0K1Q0C8"/>
<sequence>MRRPCTPARAHLRRSRSIGRWVRGAERRARRKNADFDLQTGRTLWLYSHLMTEPFPRSTRMRASRSRRHRHRSEATS</sequence>
<evidence type="ECO:0000313" key="2">
    <source>
        <dbReference type="EMBL" id="AKU99223.1"/>
    </source>
</evidence>
<feature type="compositionally biased region" description="Basic residues" evidence="1">
    <location>
        <begin position="59"/>
        <end position="77"/>
    </location>
</feature>
<evidence type="ECO:0000313" key="3">
    <source>
        <dbReference type="Proteomes" id="UP000064967"/>
    </source>
</evidence>
<evidence type="ECO:0000256" key="1">
    <source>
        <dbReference type="SAM" id="MobiDB-lite"/>
    </source>
</evidence>
<reference evidence="2 3" key="1">
    <citation type="submission" date="2015-08" db="EMBL/GenBank/DDBJ databases">
        <authorList>
            <person name="Babu N.S."/>
            <person name="Beckwith C.J."/>
            <person name="Beseler K.G."/>
            <person name="Brison A."/>
            <person name="Carone J.V."/>
            <person name="Caskin T.P."/>
            <person name="Diamond M."/>
            <person name="Durham M.E."/>
            <person name="Foxe J.M."/>
            <person name="Go M."/>
            <person name="Henderson B.A."/>
            <person name="Jones I.B."/>
            <person name="McGettigan J.A."/>
            <person name="Micheletti S.J."/>
            <person name="Nasrallah M.E."/>
            <person name="Ortiz D."/>
            <person name="Piller C.R."/>
            <person name="Privatt S.R."/>
            <person name="Schneider S.L."/>
            <person name="Sharp S."/>
            <person name="Smith T.C."/>
            <person name="Stanton J.D."/>
            <person name="Ullery H.E."/>
            <person name="Wilson R.J."/>
            <person name="Serrano M.G."/>
            <person name="Buck G."/>
            <person name="Lee V."/>
            <person name="Wang Y."/>
            <person name="Carvalho R."/>
            <person name="Voegtly L."/>
            <person name="Shi R."/>
            <person name="Duckworth R."/>
            <person name="Johnson A."/>
            <person name="Loviza R."/>
            <person name="Walstead R."/>
            <person name="Shah Z."/>
            <person name="Kiflezghi M."/>
            <person name="Wade K."/>
            <person name="Ball S.L."/>
            <person name="Bradley K.W."/>
            <person name="Asai D.J."/>
            <person name="Bowman C.A."/>
            <person name="Russell D.A."/>
            <person name="Pope W.H."/>
            <person name="Jacobs-Sera D."/>
            <person name="Hendrix R.W."/>
            <person name="Hatfull G.F."/>
        </authorList>
    </citation>
    <scope>NUCLEOTIDE SEQUENCE [LARGE SCALE GENOMIC DNA]</scope>
    <source>
        <strain evidence="2 3">DSM 27648</strain>
    </source>
</reference>
<protein>
    <submittedName>
        <fullName evidence="2">Uncharacterized protein</fullName>
    </submittedName>
</protein>
<proteinExistence type="predicted"/>
<dbReference type="KEGG" id="llu:AKJ09_05887"/>
<accession>A0A0K1Q0C8</accession>
<feature type="region of interest" description="Disordered" evidence="1">
    <location>
        <begin position="56"/>
        <end position="77"/>
    </location>
</feature>
<keyword evidence="3" id="KW-1185">Reference proteome</keyword>
<dbReference type="STRING" id="1391654.AKJ09_05887"/>
<name>A0A0K1Q0C8_9BACT</name>
<gene>
    <name evidence="2" type="ORF">AKJ09_05887</name>
</gene>
<dbReference type="Proteomes" id="UP000064967">
    <property type="component" value="Chromosome"/>
</dbReference>
<organism evidence="2 3">
    <name type="scientific">Labilithrix luteola</name>
    <dbReference type="NCBI Taxonomy" id="1391654"/>
    <lineage>
        <taxon>Bacteria</taxon>
        <taxon>Pseudomonadati</taxon>
        <taxon>Myxococcota</taxon>
        <taxon>Polyangia</taxon>
        <taxon>Polyangiales</taxon>
        <taxon>Labilitrichaceae</taxon>
        <taxon>Labilithrix</taxon>
    </lineage>
</organism>